<dbReference type="InterPro" id="IPR036291">
    <property type="entry name" value="NAD(P)-bd_dom_sf"/>
</dbReference>
<dbReference type="EMBL" id="LNIX01000024">
    <property type="protein sequence ID" value="OXA42956.1"/>
    <property type="molecule type" value="Genomic_DNA"/>
</dbReference>
<dbReference type="GO" id="GO:0005737">
    <property type="term" value="C:cytoplasm"/>
    <property type="evidence" value="ECO:0007669"/>
    <property type="project" value="TreeGrafter"/>
</dbReference>
<dbReference type="OrthoDB" id="1204at2759"/>
<evidence type="ECO:0000313" key="14">
    <source>
        <dbReference type="Proteomes" id="UP000198287"/>
    </source>
</evidence>
<comment type="similarity">
    <text evidence="1">Belongs to the short-chain dehydrogenases/reductases (SDR) family.</text>
</comment>
<accession>A0A226DFH8</accession>
<evidence type="ECO:0000256" key="5">
    <source>
        <dbReference type="ARBA" id="ARBA00023007"/>
    </source>
</evidence>
<sequence length="240" mass="25488">MNPDNSRRLLIIGGRGALGSALIDHFKSEGYFVASVDRGQNSKSHFPISLEEVASATLEQQVHLVNEKLEKLAPLKFHGILCVAGGWAGGNVKDSNFLANVDLMWKQNMHSSLLAACIATNHLAEGGVLVLTGAYLALTPTPGMIAYGLAKAGVHHLVKSLASEESGLPEGTKIFGILPITLDTPNNRKCMPGADTGTWTPLNFIASLLQTWIENDPATPLSGSLVSLLTHDGNTTTQIN</sequence>
<name>A0A226DFH8_FOLCA</name>
<proteinExistence type="inferred from homology"/>
<dbReference type="GO" id="GO:0006559">
    <property type="term" value="P:L-phenylalanine catabolic process"/>
    <property type="evidence" value="ECO:0007669"/>
    <property type="project" value="TreeGrafter"/>
</dbReference>
<dbReference type="OMA" id="WIEGTER"/>
<keyword evidence="4" id="KW-0560">Oxidoreductase</keyword>
<dbReference type="SUPFAM" id="SSF51735">
    <property type="entry name" value="NAD(P)-binding Rossmann-fold domains"/>
    <property type="match status" value="1"/>
</dbReference>
<evidence type="ECO:0000256" key="10">
    <source>
        <dbReference type="ARBA" id="ARBA00042518"/>
    </source>
</evidence>
<dbReference type="EC" id="1.5.1.34" evidence="7"/>
<dbReference type="FunFam" id="3.40.50.720:FF:000157">
    <property type="entry name" value="Quinoid dihydropteridine reductase"/>
    <property type="match status" value="1"/>
</dbReference>
<dbReference type="GO" id="GO:0006729">
    <property type="term" value="P:tetrahydrobiopterin biosynthetic process"/>
    <property type="evidence" value="ECO:0007669"/>
    <property type="project" value="UniProtKB-KW"/>
</dbReference>
<dbReference type="PANTHER" id="PTHR15104">
    <property type="entry name" value="DIHYDROPTERIDINE REDUCTASE"/>
    <property type="match status" value="1"/>
</dbReference>
<dbReference type="CDD" id="cd05334">
    <property type="entry name" value="DHPR_SDR_c_like"/>
    <property type="match status" value="1"/>
</dbReference>
<comment type="subunit">
    <text evidence="2">Homodimer.</text>
</comment>
<evidence type="ECO:0000256" key="2">
    <source>
        <dbReference type="ARBA" id="ARBA00011738"/>
    </source>
</evidence>
<reference evidence="13 14" key="1">
    <citation type="submission" date="2015-12" db="EMBL/GenBank/DDBJ databases">
        <title>The genome of Folsomia candida.</title>
        <authorList>
            <person name="Faddeeva A."/>
            <person name="Derks M.F."/>
            <person name="Anvar Y."/>
            <person name="Smit S."/>
            <person name="Van Straalen N."/>
            <person name="Roelofs D."/>
        </authorList>
    </citation>
    <scope>NUCLEOTIDE SEQUENCE [LARGE SCALE GENOMIC DNA]</scope>
    <source>
        <strain evidence="13 14">VU population</strain>
        <tissue evidence="13">Whole body</tissue>
    </source>
</reference>
<evidence type="ECO:0000256" key="12">
    <source>
        <dbReference type="ARBA" id="ARBA00047536"/>
    </source>
</evidence>
<keyword evidence="3" id="KW-0521">NADP</keyword>
<comment type="caution">
    <text evidence="13">The sequence shown here is derived from an EMBL/GenBank/DDBJ whole genome shotgun (WGS) entry which is preliminary data.</text>
</comment>
<dbReference type="GO" id="GO:0004155">
    <property type="term" value="F:6,7-dihydropteridine reductase activity"/>
    <property type="evidence" value="ECO:0007669"/>
    <property type="project" value="UniProtKB-EC"/>
</dbReference>
<evidence type="ECO:0000256" key="1">
    <source>
        <dbReference type="ARBA" id="ARBA00006484"/>
    </source>
</evidence>
<organism evidence="13 14">
    <name type="scientific">Folsomia candida</name>
    <name type="common">Springtail</name>
    <dbReference type="NCBI Taxonomy" id="158441"/>
    <lineage>
        <taxon>Eukaryota</taxon>
        <taxon>Metazoa</taxon>
        <taxon>Ecdysozoa</taxon>
        <taxon>Arthropoda</taxon>
        <taxon>Hexapoda</taxon>
        <taxon>Collembola</taxon>
        <taxon>Entomobryomorpha</taxon>
        <taxon>Isotomoidea</taxon>
        <taxon>Isotomidae</taxon>
        <taxon>Proisotominae</taxon>
        <taxon>Folsomia</taxon>
    </lineage>
</organism>
<evidence type="ECO:0000256" key="7">
    <source>
        <dbReference type="ARBA" id="ARBA00039153"/>
    </source>
</evidence>
<dbReference type="PANTHER" id="PTHR15104:SF0">
    <property type="entry name" value="DIHYDROPTERIDINE REDUCTASE"/>
    <property type="match status" value="1"/>
</dbReference>
<dbReference type="InterPro" id="IPR002347">
    <property type="entry name" value="SDR_fam"/>
</dbReference>
<dbReference type="AlphaFoldDB" id="A0A226DFH8"/>
<dbReference type="Proteomes" id="UP000198287">
    <property type="component" value="Unassembled WGS sequence"/>
</dbReference>
<evidence type="ECO:0000313" key="13">
    <source>
        <dbReference type="EMBL" id="OXA42956.1"/>
    </source>
</evidence>
<keyword evidence="14" id="KW-1185">Reference proteome</keyword>
<comment type="catalytic activity">
    <reaction evidence="12">
        <text>5,6,7,8-tetrahydropteridine + NAD(+) = 6,7-dihydropteridine + NADH + H(+)</text>
        <dbReference type="Rhea" id="RHEA:17869"/>
        <dbReference type="ChEBI" id="CHEBI:15378"/>
        <dbReference type="ChEBI" id="CHEBI:28889"/>
        <dbReference type="ChEBI" id="CHEBI:30156"/>
        <dbReference type="ChEBI" id="CHEBI:57540"/>
        <dbReference type="ChEBI" id="CHEBI:57945"/>
        <dbReference type="EC" id="1.5.1.34"/>
    </reaction>
    <physiologicalReaction direction="right-to-left" evidence="12">
        <dbReference type="Rhea" id="RHEA:17871"/>
    </physiologicalReaction>
</comment>
<gene>
    <name evidence="13" type="ORF">Fcan01_22305</name>
</gene>
<keyword evidence="5" id="KW-0783">Tetrahydrobiopterin biosynthesis</keyword>
<dbReference type="STRING" id="158441.A0A226DFH8"/>
<evidence type="ECO:0000256" key="3">
    <source>
        <dbReference type="ARBA" id="ARBA00022857"/>
    </source>
</evidence>
<evidence type="ECO:0000256" key="11">
    <source>
        <dbReference type="ARBA" id="ARBA00047429"/>
    </source>
</evidence>
<comment type="function">
    <text evidence="6">Catalyzes the conversion of quinonoid dihydrobiopterin into tetrahydrobiopterin.</text>
</comment>
<comment type="catalytic activity">
    <reaction evidence="11">
        <text>5,6,7,8-tetrahydropteridine + NADP(+) = 6,7-dihydropteridine + NADPH + H(+)</text>
        <dbReference type="Rhea" id="RHEA:17865"/>
        <dbReference type="ChEBI" id="CHEBI:15378"/>
        <dbReference type="ChEBI" id="CHEBI:28889"/>
        <dbReference type="ChEBI" id="CHEBI:30156"/>
        <dbReference type="ChEBI" id="CHEBI:57783"/>
        <dbReference type="ChEBI" id="CHEBI:58349"/>
        <dbReference type="EC" id="1.5.1.34"/>
    </reaction>
    <physiologicalReaction direction="right-to-left" evidence="11">
        <dbReference type="Rhea" id="RHEA:17867"/>
    </physiologicalReaction>
</comment>
<dbReference type="Gene3D" id="3.40.50.720">
    <property type="entry name" value="NAD(P)-binding Rossmann-like Domain"/>
    <property type="match status" value="1"/>
</dbReference>
<dbReference type="GO" id="GO:0070404">
    <property type="term" value="F:NADH binding"/>
    <property type="evidence" value="ECO:0007669"/>
    <property type="project" value="TreeGrafter"/>
</dbReference>
<dbReference type="GO" id="GO:0070402">
    <property type="term" value="F:NADPH binding"/>
    <property type="evidence" value="ECO:0007669"/>
    <property type="project" value="TreeGrafter"/>
</dbReference>
<dbReference type="PRINTS" id="PR00081">
    <property type="entry name" value="GDHRDH"/>
</dbReference>
<evidence type="ECO:0000256" key="9">
    <source>
        <dbReference type="ARBA" id="ARBA00041348"/>
    </source>
</evidence>
<evidence type="ECO:0000256" key="4">
    <source>
        <dbReference type="ARBA" id="ARBA00023002"/>
    </source>
</evidence>
<evidence type="ECO:0000256" key="8">
    <source>
        <dbReference type="ARBA" id="ARBA00039520"/>
    </source>
</evidence>
<dbReference type="Pfam" id="PF00106">
    <property type="entry name" value="adh_short"/>
    <property type="match status" value="1"/>
</dbReference>
<evidence type="ECO:0000256" key="6">
    <source>
        <dbReference type="ARBA" id="ARBA00037099"/>
    </source>
</evidence>
<protein>
    <recommendedName>
        <fullName evidence="8">Dihydropteridine reductase</fullName>
        <ecNumber evidence="7">1.5.1.34</ecNumber>
    </recommendedName>
    <alternativeName>
        <fullName evidence="10">HDHPR</fullName>
    </alternativeName>
    <alternativeName>
        <fullName evidence="9">Quinoid dihydropteridine reductase</fullName>
    </alternativeName>
</protein>